<evidence type="ECO:0000256" key="3">
    <source>
        <dbReference type="ARBA" id="ARBA00004856"/>
    </source>
</evidence>
<keyword evidence="5 8" id="KW-0812">Transmembrane</keyword>
<sequence>MHAGAPSDLSLSLVVFILLVFLRAGGHKLFDFAVFTGYVADYRIIPERFLSVACGVLVVAELLVVLLQVVPGGRIFGLALGGGLLTAYAFGMAVNIVRGHTDIECGCGGAVQRLSWSLVIRNCLLMAIIGVAMAYPSHGFDAFSSGIAVLSGVSFWIVFLLAEQILANSSLARLTRQDGGFVRT</sequence>
<dbReference type="EMBL" id="CP152276">
    <property type="protein sequence ID" value="XAE43660.1"/>
    <property type="molecule type" value="Genomic_DNA"/>
</dbReference>
<evidence type="ECO:0000256" key="6">
    <source>
        <dbReference type="ARBA" id="ARBA00022989"/>
    </source>
</evidence>
<accession>A0ABZ3D7S6</accession>
<feature type="transmembrane region" description="Helical" evidence="8">
    <location>
        <begin position="142"/>
        <end position="162"/>
    </location>
</feature>
<feature type="transmembrane region" description="Helical" evidence="8">
    <location>
        <begin position="118"/>
        <end position="136"/>
    </location>
</feature>
<proteinExistence type="predicted"/>
<reference evidence="10 11" key="1">
    <citation type="submission" date="2024-04" db="EMBL/GenBank/DDBJ databases">
        <title>Complete genome sequence of Nguyenibacter vanlangesis HBCM-1154, a strain capable of nitrogen fixation, IAA production, and phosphorus solubilization isolated from sugarcane soil.</title>
        <authorList>
            <person name="MY HANH P."/>
        </authorList>
    </citation>
    <scope>NUCLEOTIDE SEQUENCE [LARGE SCALE GENOMIC DNA]</scope>
    <source>
        <strain evidence="10 11">HBCM 1154</strain>
    </source>
</reference>
<dbReference type="Pfam" id="PF07291">
    <property type="entry name" value="MauE"/>
    <property type="match status" value="1"/>
</dbReference>
<dbReference type="Proteomes" id="UP001449795">
    <property type="component" value="Chromosome"/>
</dbReference>
<protein>
    <recommendedName>
        <fullName evidence="4">Methylamine utilization protein MauE</fullName>
    </recommendedName>
</protein>
<feature type="domain" description="Methylamine utilisation protein MauE" evidence="9">
    <location>
        <begin position="10"/>
        <end position="133"/>
    </location>
</feature>
<evidence type="ECO:0000256" key="2">
    <source>
        <dbReference type="ARBA" id="ARBA00004141"/>
    </source>
</evidence>
<keyword evidence="11" id="KW-1185">Reference proteome</keyword>
<evidence type="ECO:0000256" key="5">
    <source>
        <dbReference type="ARBA" id="ARBA00022692"/>
    </source>
</evidence>
<evidence type="ECO:0000256" key="4">
    <source>
        <dbReference type="ARBA" id="ARBA00019078"/>
    </source>
</evidence>
<evidence type="ECO:0000313" key="10">
    <source>
        <dbReference type="EMBL" id="XAE43660.1"/>
    </source>
</evidence>
<keyword evidence="6 8" id="KW-1133">Transmembrane helix</keyword>
<evidence type="ECO:0000256" key="1">
    <source>
        <dbReference type="ARBA" id="ARBA00003475"/>
    </source>
</evidence>
<evidence type="ECO:0000259" key="9">
    <source>
        <dbReference type="Pfam" id="PF07291"/>
    </source>
</evidence>
<feature type="transmembrane region" description="Helical" evidence="8">
    <location>
        <begin position="75"/>
        <end position="97"/>
    </location>
</feature>
<comment type="pathway">
    <text evidence="3">One-carbon metabolism; methylamine degradation.</text>
</comment>
<feature type="transmembrane region" description="Helical" evidence="8">
    <location>
        <begin position="49"/>
        <end position="69"/>
    </location>
</feature>
<name>A0ABZ3D7S6_9PROT</name>
<comment type="function">
    <text evidence="1">May be specifically involved in the processing, transport, and/or maturation of the MADH beta-subunit.</text>
</comment>
<evidence type="ECO:0000313" key="11">
    <source>
        <dbReference type="Proteomes" id="UP001449795"/>
    </source>
</evidence>
<dbReference type="RefSeq" id="WP_342629054.1">
    <property type="nucleotide sequence ID" value="NZ_CP152276.1"/>
</dbReference>
<evidence type="ECO:0000256" key="7">
    <source>
        <dbReference type="ARBA" id="ARBA00023136"/>
    </source>
</evidence>
<evidence type="ECO:0000256" key="8">
    <source>
        <dbReference type="SAM" id="Phobius"/>
    </source>
</evidence>
<keyword evidence="7 8" id="KW-0472">Membrane</keyword>
<comment type="subcellular location">
    <subcellularLocation>
        <location evidence="2">Membrane</location>
        <topology evidence="2">Multi-pass membrane protein</topology>
    </subcellularLocation>
</comment>
<organism evidence="10 11">
    <name type="scientific">Nguyenibacter vanlangensis</name>
    <dbReference type="NCBI Taxonomy" id="1216886"/>
    <lineage>
        <taxon>Bacteria</taxon>
        <taxon>Pseudomonadati</taxon>
        <taxon>Pseudomonadota</taxon>
        <taxon>Alphaproteobacteria</taxon>
        <taxon>Acetobacterales</taxon>
        <taxon>Acetobacteraceae</taxon>
        <taxon>Nguyenibacter</taxon>
    </lineage>
</organism>
<dbReference type="InterPro" id="IPR009908">
    <property type="entry name" value="Methylamine_util_MauE"/>
</dbReference>
<gene>
    <name evidence="10" type="ORF">AAC691_04220</name>
</gene>
<feature type="transmembrane region" description="Helical" evidence="8">
    <location>
        <begin position="12"/>
        <end position="37"/>
    </location>
</feature>